<proteinExistence type="predicted"/>
<protein>
    <recommendedName>
        <fullName evidence="1">SAM domain-containing protein</fullName>
    </recommendedName>
</protein>
<dbReference type="Proteomes" id="UP000230750">
    <property type="component" value="Unassembled WGS sequence"/>
</dbReference>
<evidence type="ECO:0000313" key="2">
    <source>
        <dbReference type="EMBL" id="PIK52955.1"/>
    </source>
</evidence>
<gene>
    <name evidence="2" type="ORF">BSL78_10158</name>
</gene>
<reference evidence="2 3" key="1">
    <citation type="journal article" date="2017" name="PLoS Biol.">
        <title>The sea cucumber genome provides insights into morphological evolution and visceral regeneration.</title>
        <authorList>
            <person name="Zhang X."/>
            <person name="Sun L."/>
            <person name="Yuan J."/>
            <person name="Sun Y."/>
            <person name="Gao Y."/>
            <person name="Zhang L."/>
            <person name="Li S."/>
            <person name="Dai H."/>
            <person name="Hamel J.F."/>
            <person name="Liu C."/>
            <person name="Yu Y."/>
            <person name="Liu S."/>
            <person name="Lin W."/>
            <person name="Guo K."/>
            <person name="Jin S."/>
            <person name="Xu P."/>
            <person name="Storey K.B."/>
            <person name="Huan P."/>
            <person name="Zhang T."/>
            <person name="Zhou Y."/>
            <person name="Zhang J."/>
            <person name="Lin C."/>
            <person name="Li X."/>
            <person name="Xing L."/>
            <person name="Huo D."/>
            <person name="Sun M."/>
            <person name="Wang L."/>
            <person name="Mercier A."/>
            <person name="Li F."/>
            <person name="Yang H."/>
            <person name="Xiang J."/>
        </authorList>
    </citation>
    <scope>NUCLEOTIDE SEQUENCE [LARGE SCALE GENOMIC DNA]</scope>
    <source>
        <strain evidence="2">Shaxun</strain>
        <tissue evidence="2">Muscle</tissue>
    </source>
</reference>
<comment type="caution">
    <text evidence="2">The sequence shown here is derived from an EMBL/GenBank/DDBJ whole genome shotgun (WGS) entry which is preliminary data.</text>
</comment>
<evidence type="ECO:0000313" key="3">
    <source>
        <dbReference type="Proteomes" id="UP000230750"/>
    </source>
</evidence>
<organism evidence="2 3">
    <name type="scientific">Stichopus japonicus</name>
    <name type="common">Sea cucumber</name>
    <dbReference type="NCBI Taxonomy" id="307972"/>
    <lineage>
        <taxon>Eukaryota</taxon>
        <taxon>Metazoa</taxon>
        <taxon>Echinodermata</taxon>
        <taxon>Eleutherozoa</taxon>
        <taxon>Echinozoa</taxon>
        <taxon>Holothuroidea</taxon>
        <taxon>Aspidochirotacea</taxon>
        <taxon>Aspidochirotida</taxon>
        <taxon>Stichopodidae</taxon>
        <taxon>Apostichopus</taxon>
    </lineage>
</organism>
<dbReference type="InterPro" id="IPR001660">
    <property type="entry name" value="SAM"/>
</dbReference>
<dbReference type="Pfam" id="PF00536">
    <property type="entry name" value="SAM_1"/>
    <property type="match status" value="1"/>
</dbReference>
<name>A0A2G8KYB1_STIJA</name>
<dbReference type="OrthoDB" id="3598281at2759"/>
<dbReference type="InterPro" id="IPR013761">
    <property type="entry name" value="SAM/pointed_sf"/>
</dbReference>
<keyword evidence="3" id="KW-1185">Reference proteome</keyword>
<evidence type="ECO:0000259" key="1">
    <source>
        <dbReference type="Pfam" id="PF00536"/>
    </source>
</evidence>
<dbReference type="SUPFAM" id="SSF47769">
    <property type="entry name" value="SAM/Pointed domain"/>
    <property type="match status" value="1"/>
</dbReference>
<accession>A0A2G8KYB1</accession>
<dbReference type="AlphaFoldDB" id="A0A2G8KYB1"/>
<dbReference type="CDD" id="cd09487">
    <property type="entry name" value="SAM_superfamily"/>
    <property type="match status" value="1"/>
</dbReference>
<dbReference type="Gene3D" id="1.10.150.50">
    <property type="entry name" value="Transcription Factor, Ets-1"/>
    <property type="match status" value="1"/>
</dbReference>
<dbReference type="EMBL" id="MRZV01000308">
    <property type="protein sequence ID" value="PIK52955.1"/>
    <property type="molecule type" value="Genomic_DNA"/>
</dbReference>
<sequence>MEATKSSIVVSQFLENIGLAELKPQFEAHRIDDEVFELLDDESITQIIPKLGLRLKFKHHYNLRCNSLSEGVNLAQYLTQFDGRTQPFVLILGGNYCQPQQLFVIIERKAMVVDTLIAAIDLCYKAYQILDLCYPPQAMGV</sequence>
<feature type="domain" description="SAM" evidence="1">
    <location>
        <begin position="6"/>
        <end position="57"/>
    </location>
</feature>